<evidence type="ECO:0000313" key="2">
    <source>
        <dbReference type="Proteomes" id="UP001638015"/>
    </source>
</evidence>
<dbReference type="Proteomes" id="UP001638015">
    <property type="component" value="Unassembled WGS sequence"/>
</dbReference>
<sequence length="106" mass="12212">MKKENRVNTYYIYGTYPAHFEETKGINVNVSSRDRGDVDAVTVYIPEVLNTIDVEDIIIRNPNQGAVKEMKSLREYQEHYDAYMVTSSDVFDFGSPSMRHTVVRGK</sequence>
<evidence type="ECO:0000313" key="1">
    <source>
        <dbReference type="EMBL" id="MFO3716119.1"/>
    </source>
</evidence>
<keyword evidence="2" id="KW-1185">Reference proteome</keyword>
<name>A0ABW9MWB3_9FIRM</name>
<organism evidence="1 2">
    <name type="scientific">Anaerococcus cruorum</name>
    <dbReference type="NCBI Taxonomy" id="3115617"/>
    <lineage>
        <taxon>Bacteria</taxon>
        <taxon>Bacillati</taxon>
        <taxon>Bacillota</taxon>
        <taxon>Tissierellia</taxon>
        <taxon>Tissierellales</taxon>
        <taxon>Peptoniphilaceae</taxon>
        <taxon>Anaerococcus</taxon>
    </lineage>
</organism>
<gene>
    <name evidence="1" type="ORF">ACCQ40_04875</name>
</gene>
<protein>
    <submittedName>
        <fullName evidence="1">Uncharacterized protein</fullName>
    </submittedName>
</protein>
<dbReference type="EMBL" id="JBGMEH010000006">
    <property type="protein sequence ID" value="MFO3716119.1"/>
    <property type="molecule type" value="Genomic_DNA"/>
</dbReference>
<dbReference type="RefSeq" id="WP_410032853.1">
    <property type="nucleotide sequence ID" value="NZ_JBGMEH010000006.1"/>
</dbReference>
<reference evidence="1 2" key="1">
    <citation type="journal article" date="2025" name="Anaerobe">
        <title>Description of Anaerococcus kampingiae sp. nov., Anaerococcus groningensis sp. nov., Anaerococcus martiniensis sp. nov., and Anaerococcus cruorum sp. nov., isolated from human clinical specimens.</title>
        <authorList>
            <person name="Boiten K.E."/>
            <person name="Meijer J."/>
            <person name="van Wezel E.M."/>
            <person name="Veloo A.C.M."/>
        </authorList>
    </citation>
    <scope>NUCLEOTIDE SEQUENCE [LARGE SCALE GENOMIC DNA]</scope>
    <source>
        <strain evidence="1 2">ENR1039</strain>
    </source>
</reference>
<comment type="caution">
    <text evidence="1">The sequence shown here is derived from an EMBL/GenBank/DDBJ whole genome shotgun (WGS) entry which is preliminary data.</text>
</comment>
<accession>A0ABW9MWB3</accession>
<proteinExistence type="predicted"/>